<evidence type="ECO:0000313" key="7">
    <source>
        <dbReference type="EMBL" id="GGJ70617.1"/>
    </source>
</evidence>
<accession>A0A917UNK5</accession>
<evidence type="ECO:0000256" key="1">
    <source>
        <dbReference type="ARBA" id="ARBA00022485"/>
    </source>
</evidence>
<comment type="caution">
    <text evidence="7">The sequence shown here is derived from an EMBL/GenBank/DDBJ whole genome shotgun (WGS) entry which is preliminary data.</text>
</comment>
<keyword evidence="3" id="KW-0408">Iron</keyword>
<keyword evidence="8" id="KW-1185">Reference proteome</keyword>
<dbReference type="PANTHER" id="PTHR43687:SF1">
    <property type="entry name" value="FERREDOXIN III"/>
    <property type="match status" value="1"/>
</dbReference>
<evidence type="ECO:0000256" key="4">
    <source>
        <dbReference type="ARBA" id="ARBA00023014"/>
    </source>
</evidence>
<evidence type="ECO:0000256" key="3">
    <source>
        <dbReference type="ARBA" id="ARBA00023004"/>
    </source>
</evidence>
<reference evidence="7" key="2">
    <citation type="submission" date="2020-09" db="EMBL/GenBank/DDBJ databases">
        <authorList>
            <person name="Sun Q."/>
            <person name="Ohkuma M."/>
        </authorList>
    </citation>
    <scope>NUCLEOTIDE SEQUENCE</scope>
    <source>
        <strain evidence="7">JCM 3086</strain>
    </source>
</reference>
<dbReference type="EMBL" id="BMQA01000122">
    <property type="protein sequence ID" value="GGJ70617.1"/>
    <property type="molecule type" value="Genomic_DNA"/>
</dbReference>
<sequence length="141" mass="14811">MIELVSSQRCIGCDKCVHVCPTNVFDRGADGIPVIARQDDCQTCFMCEAYCPVDALFVAPTTHPQPADAPLRDESRLAGSDLLGSYRARIGWGRGRTPGARFAVGPELPGATPATPTTTTLTATAPADSATPTPHPKGTTQ</sequence>
<gene>
    <name evidence="7" type="ORF">GCM10010121_096550</name>
</gene>
<feature type="domain" description="4Fe-4S ferredoxin-type" evidence="6">
    <location>
        <begin position="31"/>
        <end position="61"/>
    </location>
</feature>
<dbReference type="PROSITE" id="PS00198">
    <property type="entry name" value="4FE4S_FER_1"/>
    <property type="match status" value="2"/>
</dbReference>
<dbReference type="PANTHER" id="PTHR43687">
    <property type="entry name" value="ADENYLYLSULFATE REDUCTASE, BETA SUBUNIT"/>
    <property type="match status" value="1"/>
</dbReference>
<dbReference type="RefSeq" id="WP_189317619.1">
    <property type="nucleotide sequence ID" value="NZ_BMQA01000122.1"/>
</dbReference>
<dbReference type="InterPro" id="IPR017896">
    <property type="entry name" value="4Fe4S_Fe-S-bd"/>
</dbReference>
<dbReference type="InterPro" id="IPR017900">
    <property type="entry name" value="4Fe4S_Fe_S_CS"/>
</dbReference>
<organism evidence="7 8">
    <name type="scientific">Streptomyces brasiliensis</name>
    <dbReference type="NCBI Taxonomy" id="1954"/>
    <lineage>
        <taxon>Bacteria</taxon>
        <taxon>Bacillati</taxon>
        <taxon>Actinomycetota</taxon>
        <taxon>Actinomycetes</taxon>
        <taxon>Kitasatosporales</taxon>
        <taxon>Streptomycetaceae</taxon>
        <taxon>Streptomyces</taxon>
    </lineage>
</organism>
<dbReference type="Proteomes" id="UP000657574">
    <property type="component" value="Unassembled WGS sequence"/>
</dbReference>
<keyword evidence="1" id="KW-0004">4Fe-4S</keyword>
<keyword evidence="4" id="KW-0411">Iron-sulfur</keyword>
<dbReference type="Gene3D" id="3.30.70.20">
    <property type="match status" value="1"/>
</dbReference>
<evidence type="ECO:0000256" key="2">
    <source>
        <dbReference type="ARBA" id="ARBA00022723"/>
    </source>
</evidence>
<feature type="domain" description="4Fe-4S ferredoxin-type" evidence="6">
    <location>
        <begin position="1"/>
        <end position="30"/>
    </location>
</feature>
<feature type="compositionally biased region" description="Low complexity" evidence="5">
    <location>
        <begin position="109"/>
        <end position="132"/>
    </location>
</feature>
<dbReference type="PROSITE" id="PS51379">
    <property type="entry name" value="4FE4S_FER_2"/>
    <property type="match status" value="2"/>
</dbReference>
<keyword evidence="2" id="KW-0479">Metal-binding</keyword>
<evidence type="ECO:0000256" key="5">
    <source>
        <dbReference type="SAM" id="MobiDB-lite"/>
    </source>
</evidence>
<evidence type="ECO:0000259" key="6">
    <source>
        <dbReference type="PROSITE" id="PS51379"/>
    </source>
</evidence>
<reference evidence="7" key="1">
    <citation type="journal article" date="2014" name="Int. J. Syst. Evol. Microbiol.">
        <title>Complete genome sequence of Corynebacterium casei LMG S-19264T (=DSM 44701T), isolated from a smear-ripened cheese.</title>
        <authorList>
            <consortium name="US DOE Joint Genome Institute (JGI-PGF)"/>
            <person name="Walter F."/>
            <person name="Albersmeier A."/>
            <person name="Kalinowski J."/>
            <person name="Ruckert C."/>
        </authorList>
    </citation>
    <scope>NUCLEOTIDE SEQUENCE</scope>
    <source>
        <strain evidence="7">JCM 3086</strain>
    </source>
</reference>
<dbReference type="GO" id="GO:0051539">
    <property type="term" value="F:4 iron, 4 sulfur cluster binding"/>
    <property type="evidence" value="ECO:0007669"/>
    <property type="project" value="UniProtKB-KW"/>
</dbReference>
<feature type="region of interest" description="Disordered" evidence="5">
    <location>
        <begin position="101"/>
        <end position="141"/>
    </location>
</feature>
<dbReference type="GO" id="GO:0046872">
    <property type="term" value="F:metal ion binding"/>
    <property type="evidence" value="ECO:0007669"/>
    <property type="project" value="UniProtKB-KW"/>
</dbReference>
<protein>
    <recommendedName>
        <fullName evidence="6">4Fe-4S ferredoxin-type domain-containing protein</fullName>
    </recommendedName>
</protein>
<name>A0A917UNK5_9ACTN</name>
<dbReference type="InterPro" id="IPR050572">
    <property type="entry name" value="Fe-S_Ferredoxin"/>
</dbReference>
<proteinExistence type="predicted"/>
<dbReference type="AlphaFoldDB" id="A0A917UNK5"/>
<dbReference type="SUPFAM" id="SSF54862">
    <property type="entry name" value="4Fe-4S ferredoxins"/>
    <property type="match status" value="1"/>
</dbReference>
<dbReference type="Pfam" id="PF13237">
    <property type="entry name" value="Fer4_10"/>
    <property type="match status" value="1"/>
</dbReference>
<evidence type="ECO:0000313" key="8">
    <source>
        <dbReference type="Proteomes" id="UP000657574"/>
    </source>
</evidence>